<reference evidence="3" key="1">
    <citation type="journal article" date="2021" name="Environ. Microbiol.">
        <title>Genomic characterization of three novel Desulfobacterota classes expand the metabolic and phylogenetic diversity of the phylum.</title>
        <authorList>
            <person name="Murphy C.L."/>
            <person name="Biggerstaff J."/>
            <person name="Eichhorn A."/>
            <person name="Ewing E."/>
            <person name="Shahan R."/>
            <person name="Soriano D."/>
            <person name="Stewart S."/>
            <person name="VanMol K."/>
            <person name="Walker R."/>
            <person name="Walters P."/>
            <person name="Elshahed M.S."/>
            <person name="Youssef N.H."/>
        </authorList>
    </citation>
    <scope>NUCLEOTIDE SEQUENCE</scope>
    <source>
        <strain evidence="3">Zod_Metabat.24</strain>
    </source>
</reference>
<dbReference type="Gene3D" id="2.20.28.30">
    <property type="entry name" value="RNA polymerase ii, chain L"/>
    <property type="match status" value="1"/>
</dbReference>
<evidence type="ECO:0000256" key="1">
    <source>
        <dbReference type="SAM" id="MobiDB-lite"/>
    </source>
</evidence>
<feature type="domain" description="Putative regulatory protein FmdB zinc ribbon" evidence="2">
    <location>
        <begin position="1"/>
        <end position="43"/>
    </location>
</feature>
<protein>
    <submittedName>
        <fullName evidence="3">Zinc ribbon domain-containing protein</fullName>
    </submittedName>
</protein>
<evidence type="ECO:0000313" key="3">
    <source>
        <dbReference type="EMBL" id="MBN1573596.1"/>
    </source>
</evidence>
<reference evidence="3" key="2">
    <citation type="submission" date="2021-01" db="EMBL/GenBank/DDBJ databases">
        <authorList>
            <person name="Hahn C.R."/>
            <person name="Youssef N.H."/>
            <person name="Elshahed M."/>
        </authorList>
    </citation>
    <scope>NUCLEOTIDE SEQUENCE</scope>
    <source>
        <strain evidence="3">Zod_Metabat.24</strain>
    </source>
</reference>
<feature type="region of interest" description="Disordered" evidence="1">
    <location>
        <begin position="43"/>
        <end position="70"/>
    </location>
</feature>
<dbReference type="InterPro" id="IPR013429">
    <property type="entry name" value="Regulatory_FmdB_Zinc_ribbon"/>
</dbReference>
<dbReference type="PANTHER" id="PTHR34404:SF3">
    <property type="entry name" value="REGULATORY PROTEIN, FMDB FAMILY"/>
    <property type="match status" value="1"/>
</dbReference>
<organism evidence="3 4">
    <name type="scientific">Candidatus Zymogenus saltonus</name>
    <dbReference type="NCBI Taxonomy" id="2844893"/>
    <lineage>
        <taxon>Bacteria</taxon>
        <taxon>Deltaproteobacteria</taxon>
        <taxon>Candidatus Zymogenia</taxon>
        <taxon>Candidatus Zymogeniales</taxon>
        <taxon>Candidatus Zymogenaceae</taxon>
        <taxon>Candidatus Zymogenus</taxon>
    </lineage>
</organism>
<evidence type="ECO:0000313" key="4">
    <source>
        <dbReference type="Proteomes" id="UP000809273"/>
    </source>
</evidence>
<gene>
    <name evidence="3" type="ORF">JW984_10410</name>
</gene>
<name>A0A9D8KGX6_9DELT</name>
<dbReference type="EMBL" id="JAFGIX010000053">
    <property type="protein sequence ID" value="MBN1573596.1"/>
    <property type="molecule type" value="Genomic_DNA"/>
</dbReference>
<sequence length="70" mass="7417">MPLYEYRCKKCGNIFELFHRMSEDASDTPCPECGEVGPEKQMSAVSSVSKGGGESLASSSCGHKGHGGFS</sequence>
<proteinExistence type="predicted"/>
<dbReference type="PANTHER" id="PTHR34404">
    <property type="entry name" value="REGULATORY PROTEIN, FMDB FAMILY"/>
    <property type="match status" value="1"/>
</dbReference>
<dbReference type="AlphaFoldDB" id="A0A9D8KGX6"/>
<accession>A0A9D8KGX6</accession>
<dbReference type="SMART" id="SM00834">
    <property type="entry name" value="CxxC_CXXC_SSSS"/>
    <property type="match status" value="1"/>
</dbReference>
<dbReference type="Proteomes" id="UP000809273">
    <property type="component" value="Unassembled WGS sequence"/>
</dbReference>
<comment type="caution">
    <text evidence="3">The sequence shown here is derived from an EMBL/GenBank/DDBJ whole genome shotgun (WGS) entry which is preliminary data.</text>
</comment>
<evidence type="ECO:0000259" key="2">
    <source>
        <dbReference type="SMART" id="SM00834"/>
    </source>
</evidence>
<dbReference type="NCBIfam" id="TIGR02605">
    <property type="entry name" value="CxxC_CxxC_SSSS"/>
    <property type="match status" value="1"/>
</dbReference>
<dbReference type="Pfam" id="PF09723">
    <property type="entry name" value="Zn_ribbon_8"/>
    <property type="match status" value="1"/>
</dbReference>